<protein>
    <recommendedName>
        <fullName evidence="3">F-box domain-containing protein</fullName>
    </recommendedName>
</protein>
<evidence type="ECO:0008006" key="3">
    <source>
        <dbReference type="Google" id="ProtNLM"/>
    </source>
</evidence>
<dbReference type="Proteomes" id="UP000799770">
    <property type="component" value="Unassembled WGS sequence"/>
</dbReference>
<dbReference type="OrthoDB" id="3799454at2759"/>
<sequence length="286" mass="33067">MSNGKSSHFMKLPLELRQEVYRHYFEDAQGPVAVQDWPTINLERSDLRTQYQHRRFSHTKKPPPFFPNLCFANRQVGKEAAEYLIKIADWTINSPKVATASMRALGALLNGDLFKAIRKLSFPEFYWHHYGIVRPSQQELDIARLSPYTRLIDLASNLRVLQLSFHTHSVTYEENWQRDTAKMRSAGYRERRLPLPLSEFIEDFQLYPVAKCRHLQQFVLDGRAWGTTHQAEVEGDDFQTLVEFGIWVKTEIGKVGGDVEVTLNRWRGTWSGSVPICDDLVGSVVL</sequence>
<reference evidence="1" key="1">
    <citation type="journal article" date="2020" name="Stud. Mycol.">
        <title>101 Dothideomycetes genomes: a test case for predicting lifestyles and emergence of pathogens.</title>
        <authorList>
            <person name="Haridas S."/>
            <person name="Albert R."/>
            <person name="Binder M."/>
            <person name="Bloem J."/>
            <person name="Labutti K."/>
            <person name="Salamov A."/>
            <person name="Andreopoulos B."/>
            <person name="Baker S."/>
            <person name="Barry K."/>
            <person name="Bills G."/>
            <person name="Bluhm B."/>
            <person name="Cannon C."/>
            <person name="Castanera R."/>
            <person name="Culley D."/>
            <person name="Daum C."/>
            <person name="Ezra D."/>
            <person name="Gonzalez J."/>
            <person name="Henrissat B."/>
            <person name="Kuo A."/>
            <person name="Liang C."/>
            <person name="Lipzen A."/>
            <person name="Lutzoni F."/>
            <person name="Magnuson J."/>
            <person name="Mondo S."/>
            <person name="Nolan M."/>
            <person name="Ohm R."/>
            <person name="Pangilinan J."/>
            <person name="Park H.-J."/>
            <person name="Ramirez L."/>
            <person name="Alfaro M."/>
            <person name="Sun H."/>
            <person name="Tritt A."/>
            <person name="Yoshinaga Y."/>
            <person name="Zwiers L.-H."/>
            <person name="Turgeon B."/>
            <person name="Goodwin S."/>
            <person name="Spatafora J."/>
            <person name="Crous P."/>
            <person name="Grigoriev I."/>
        </authorList>
    </citation>
    <scope>NUCLEOTIDE SEQUENCE</scope>
    <source>
        <strain evidence="1">CBS 627.86</strain>
    </source>
</reference>
<name>A0A6A5ZAU5_9PLEO</name>
<dbReference type="EMBL" id="ML977322">
    <property type="protein sequence ID" value="KAF2115817.1"/>
    <property type="molecule type" value="Genomic_DNA"/>
</dbReference>
<evidence type="ECO:0000313" key="2">
    <source>
        <dbReference type="Proteomes" id="UP000799770"/>
    </source>
</evidence>
<dbReference type="PANTHER" id="PTHR42085:SF8">
    <property type="entry name" value="F-BOX DOMAIN-CONTAINING PROTEIN"/>
    <property type="match status" value="1"/>
</dbReference>
<keyword evidence="2" id="KW-1185">Reference proteome</keyword>
<dbReference type="PANTHER" id="PTHR42085">
    <property type="entry name" value="F-BOX DOMAIN-CONTAINING PROTEIN"/>
    <property type="match status" value="1"/>
</dbReference>
<dbReference type="AlphaFoldDB" id="A0A6A5ZAU5"/>
<organism evidence="1 2">
    <name type="scientific">Lophiotrema nucula</name>
    <dbReference type="NCBI Taxonomy" id="690887"/>
    <lineage>
        <taxon>Eukaryota</taxon>
        <taxon>Fungi</taxon>
        <taxon>Dikarya</taxon>
        <taxon>Ascomycota</taxon>
        <taxon>Pezizomycotina</taxon>
        <taxon>Dothideomycetes</taxon>
        <taxon>Pleosporomycetidae</taxon>
        <taxon>Pleosporales</taxon>
        <taxon>Lophiotremataceae</taxon>
        <taxon>Lophiotrema</taxon>
    </lineage>
</organism>
<proteinExistence type="predicted"/>
<dbReference type="InterPro" id="IPR038883">
    <property type="entry name" value="AN11006-like"/>
</dbReference>
<evidence type="ECO:0000313" key="1">
    <source>
        <dbReference type="EMBL" id="KAF2115817.1"/>
    </source>
</evidence>
<accession>A0A6A5ZAU5</accession>
<gene>
    <name evidence="1" type="ORF">BDV96DRAFT_57001</name>
</gene>